<dbReference type="AlphaFoldDB" id="A0A5B7TUE6"/>
<evidence type="ECO:0000256" key="1">
    <source>
        <dbReference type="SAM" id="Coils"/>
    </source>
</evidence>
<evidence type="ECO:0000313" key="2">
    <source>
        <dbReference type="EMBL" id="QCX38557.1"/>
    </source>
</evidence>
<gene>
    <name evidence="2" type="ORF">FF125_08985</name>
</gene>
<keyword evidence="3" id="KW-1185">Reference proteome</keyword>
<dbReference type="Proteomes" id="UP000306229">
    <property type="component" value="Chromosome"/>
</dbReference>
<name>A0A5B7TUE6_9FLAO</name>
<dbReference type="EMBL" id="CP040749">
    <property type="protein sequence ID" value="QCX38557.1"/>
    <property type="molecule type" value="Genomic_DNA"/>
</dbReference>
<evidence type="ECO:0000313" key="3">
    <source>
        <dbReference type="Proteomes" id="UP000306229"/>
    </source>
</evidence>
<reference evidence="2 3" key="1">
    <citation type="submission" date="2019-05" db="EMBL/GenBank/DDBJ databases">
        <title>Algicella ahnfeltiae gen. nov., sp. nov., a novel marine bacterium of the family Flavobacteriaceae isolated from a red alga.</title>
        <authorList>
            <person name="Nedashkovskaya O.I."/>
            <person name="Kukhlevskiy A.D."/>
            <person name="Kim S.-G."/>
            <person name="Zhukova N.V."/>
            <person name="Mikhailov V.V."/>
        </authorList>
    </citation>
    <scope>NUCLEOTIDE SEQUENCE [LARGE SCALE GENOMIC DNA]</scope>
    <source>
        <strain evidence="2 3">10Alg115</strain>
    </source>
</reference>
<keyword evidence="1" id="KW-0175">Coiled coil</keyword>
<proteinExistence type="predicted"/>
<dbReference type="PROSITE" id="PS51257">
    <property type="entry name" value="PROKAR_LIPOPROTEIN"/>
    <property type="match status" value="1"/>
</dbReference>
<dbReference type="KEGG" id="fbe:FF125_08985"/>
<feature type="coiled-coil region" evidence="1">
    <location>
        <begin position="61"/>
        <end position="117"/>
    </location>
</feature>
<accession>A0A5B7TUE6</accession>
<protein>
    <submittedName>
        <fullName evidence="2">Uncharacterized protein</fullName>
    </submittedName>
</protein>
<dbReference type="RefSeq" id="WP_138949453.1">
    <property type="nucleotide sequence ID" value="NZ_CP040749.1"/>
</dbReference>
<dbReference type="OrthoDB" id="1448933at2"/>
<organism evidence="2 3">
    <name type="scientific">Aureibaculum algae</name>
    <dbReference type="NCBI Taxonomy" id="2584122"/>
    <lineage>
        <taxon>Bacteria</taxon>
        <taxon>Pseudomonadati</taxon>
        <taxon>Bacteroidota</taxon>
        <taxon>Flavobacteriia</taxon>
        <taxon>Flavobacteriales</taxon>
        <taxon>Flavobacteriaceae</taxon>
        <taxon>Aureibaculum</taxon>
    </lineage>
</organism>
<sequence>MRIANLSIMVILVGSILTSCGSTKTKAIHGSKKTTNTAIVPLNENAKDAEITQKDGWQKFNSDSQKKLLEIENQIEALRREIANHDKKDQKKRIKTLDSLEEKKNILKSRLVKINKRIKSNIEDINRTQEVVTIAFEKDFVQDLNELLMGLKDFLKNK</sequence>